<feature type="transmembrane region" description="Helical" evidence="1">
    <location>
        <begin position="91"/>
        <end position="111"/>
    </location>
</feature>
<keyword evidence="3" id="KW-1185">Reference proteome</keyword>
<gene>
    <name evidence="2" type="ORF">FMM08_22535</name>
</gene>
<feature type="transmembrane region" description="Helical" evidence="1">
    <location>
        <begin position="21"/>
        <end position="44"/>
    </location>
</feature>
<dbReference type="EMBL" id="VKAC01000024">
    <property type="protein sequence ID" value="TXR51285.1"/>
    <property type="molecule type" value="Genomic_DNA"/>
</dbReference>
<feature type="transmembrane region" description="Helical" evidence="1">
    <location>
        <begin position="56"/>
        <end position="79"/>
    </location>
</feature>
<reference evidence="2 3" key="1">
    <citation type="submission" date="2019-07" db="EMBL/GenBank/DDBJ databases">
        <title>Quadrisphaera sp. strain DD2A genome sequencing and assembly.</title>
        <authorList>
            <person name="Kim I."/>
        </authorList>
    </citation>
    <scope>NUCLEOTIDE SEQUENCE [LARGE SCALE GENOMIC DNA]</scope>
    <source>
        <strain evidence="2 3">DD2A</strain>
    </source>
</reference>
<dbReference type="AlphaFoldDB" id="A0A5C8YZJ9"/>
<protein>
    <submittedName>
        <fullName evidence="2">Uncharacterized protein</fullName>
    </submittedName>
</protein>
<dbReference type="RefSeq" id="WP_147928607.1">
    <property type="nucleotide sequence ID" value="NZ_VKAC01000024.1"/>
</dbReference>
<dbReference type="Proteomes" id="UP000321234">
    <property type="component" value="Unassembled WGS sequence"/>
</dbReference>
<accession>A0A5C8YZJ9</accession>
<keyword evidence="1" id="KW-0472">Membrane</keyword>
<sequence length="162" mass="17029">MSSATESVPAPGRPAPVRARGAHGVLLSLGLVGGTSTLAVMAWVGGWLEHGVPLDGALPTLLFVLWDLAPFAGAVALVVATRRRQAGGTPALLVGLLALVGLSAWLLHGMVTSESSTAALLLIFLPLYQWLLLGVTAAASALLHRWRTRRWRAQRRQASCQA</sequence>
<evidence type="ECO:0000313" key="2">
    <source>
        <dbReference type="EMBL" id="TXR51285.1"/>
    </source>
</evidence>
<comment type="caution">
    <text evidence="2">The sequence shown here is derived from an EMBL/GenBank/DDBJ whole genome shotgun (WGS) entry which is preliminary data.</text>
</comment>
<feature type="transmembrane region" description="Helical" evidence="1">
    <location>
        <begin position="117"/>
        <end position="143"/>
    </location>
</feature>
<evidence type="ECO:0000313" key="3">
    <source>
        <dbReference type="Proteomes" id="UP000321234"/>
    </source>
</evidence>
<proteinExistence type="predicted"/>
<keyword evidence="1" id="KW-0812">Transmembrane</keyword>
<evidence type="ECO:0000256" key="1">
    <source>
        <dbReference type="SAM" id="Phobius"/>
    </source>
</evidence>
<organism evidence="2 3">
    <name type="scientific">Quadrisphaera setariae</name>
    <dbReference type="NCBI Taxonomy" id="2593304"/>
    <lineage>
        <taxon>Bacteria</taxon>
        <taxon>Bacillati</taxon>
        <taxon>Actinomycetota</taxon>
        <taxon>Actinomycetes</taxon>
        <taxon>Kineosporiales</taxon>
        <taxon>Kineosporiaceae</taxon>
        <taxon>Quadrisphaera</taxon>
    </lineage>
</organism>
<keyword evidence="1" id="KW-1133">Transmembrane helix</keyword>
<name>A0A5C8YZJ9_9ACTN</name>